<reference evidence="2 3" key="1">
    <citation type="submission" date="2021-06" db="EMBL/GenBank/DDBJ databases">
        <title>Rheinheimera indica sp. nov., isolated from deep-sea sediment.</title>
        <authorList>
            <person name="Wang Z."/>
            <person name="Zhang X.-Y."/>
        </authorList>
    </citation>
    <scope>NUCLEOTIDE SEQUENCE [LARGE SCALE GENOMIC DNA]</scope>
    <source>
        <strain evidence="2 3">SM2107</strain>
    </source>
</reference>
<feature type="transmembrane region" description="Helical" evidence="1">
    <location>
        <begin position="35"/>
        <end position="56"/>
    </location>
</feature>
<dbReference type="Proteomes" id="UP000704611">
    <property type="component" value="Unassembled WGS sequence"/>
</dbReference>
<keyword evidence="1" id="KW-0472">Membrane</keyword>
<sequence length="132" mass="14543">MKDLSARQWFWTLLVVIPVTFYVVELFAGAAQPSVFSMMSYLISAVLGLLLAYGLFSKALVKISHVNGFNLLAFVIIMVLVVLLALLVSFLGINQLGILIFKTVILTFNISALVLAFGSKRSEIDDRTGTQR</sequence>
<accession>A0ABS6MJ30</accession>
<dbReference type="EMBL" id="JAHRID010000002">
    <property type="protein sequence ID" value="MBV2128825.1"/>
    <property type="molecule type" value="Genomic_DNA"/>
</dbReference>
<comment type="caution">
    <text evidence="2">The sequence shown here is derived from an EMBL/GenBank/DDBJ whole genome shotgun (WGS) entry which is preliminary data.</text>
</comment>
<organism evidence="2 3">
    <name type="scientific">Arsukibacterium indicum</name>
    <dbReference type="NCBI Taxonomy" id="2848612"/>
    <lineage>
        <taxon>Bacteria</taxon>
        <taxon>Pseudomonadati</taxon>
        <taxon>Pseudomonadota</taxon>
        <taxon>Gammaproteobacteria</taxon>
        <taxon>Chromatiales</taxon>
        <taxon>Chromatiaceae</taxon>
        <taxon>Arsukibacterium</taxon>
    </lineage>
</organism>
<proteinExistence type="predicted"/>
<feature type="transmembrane region" description="Helical" evidence="1">
    <location>
        <begin position="99"/>
        <end position="118"/>
    </location>
</feature>
<feature type="transmembrane region" description="Helical" evidence="1">
    <location>
        <begin position="9"/>
        <end position="29"/>
    </location>
</feature>
<keyword evidence="1" id="KW-0812">Transmembrane</keyword>
<keyword evidence="3" id="KW-1185">Reference proteome</keyword>
<name>A0ABS6MJ30_9GAMM</name>
<evidence type="ECO:0000256" key="1">
    <source>
        <dbReference type="SAM" id="Phobius"/>
    </source>
</evidence>
<evidence type="ECO:0000313" key="3">
    <source>
        <dbReference type="Proteomes" id="UP000704611"/>
    </source>
</evidence>
<gene>
    <name evidence="2" type="ORF">KQY15_06935</name>
</gene>
<feature type="transmembrane region" description="Helical" evidence="1">
    <location>
        <begin position="68"/>
        <end position="93"/>
    </location>
</feature>
<evidence type="ECO:0000313" key="2">
    <source>
        <dbReference type="EMBL" id="MBV2128825.1"/>
    </source>
</evidence>
<keyword evidence="1" id="KW-1133">Transmembrane helix</keyword>
<protein>
    <submittedName>
        <fullName evidence="2">Uncharacterized protein</fullName>
    </submittedName>
</protein>
<dbReference type="RefSeq" id="WP_217668452.1">
    <property type="nucleotide sequence ID" value="NZ_JAHRID010000002.1"/>
</dbReference>